<evidence type="ECO:0000256" key="9">
    <source>
        <dbReference type="ARBA" id="ARBA00023140"/>
    </source>
</evidence>
<dbReference type="eggNOG" id="COG1028">
    <property type="taxonomic scope" value="Bacteria"/>
</dbReference>
<dbReference type="InterPro" id="IPR052388">
    <property type="entry name" value="Peroxisomal_t2-enoyl-CoA_red"/>
</dbReference>
<sequence length="297" mass="31520">MIMFKDGYLAGQRILVTGGGTGLGRENAAAAARLGATVYICGRRRSVLEEAAAAINAETPGTIIPLECNLRSADSIEAMADRIWQDGPLNGLVNNAAGNFISRTEDISPRGFDAIAETVFRGTFLVTNACGRRWIAGGDKGSVVSILVTWIWNGGPFTVPSAMSKAGVHIMTQSLAVEWAPKGIRLNAVCPGAFPTPGTVGRLTPLGKPATSTNPMGRDGRMEELTNLVLFLLSPAAEYMTGQTMAIDGGGWQATGQNFAEFIHWTDRQWEEARAAARSIDAGERAKRADIAPDKIG</sequence>
<dbReference type="Proteomes" id="UP000015524">
    <property type="component" value="Unassembled WGS sequence"/>
</dbReference>
<dbReference type="PANTHER" id="PTHR24317:SF7">
    <property type="entry name" value="PEROXISOMAL TRANS-2-ENOYL-COA REDUCTASE"/>
    <property type="match status" value="1"/>
</dbReference>
<evidence type="ECO:0000256" key="10">
    <source>
        <dbReference type="ARBA" id="ARBA00023160"/>
    </source>
</evidence>
<evidence type="ECO:0000313" key="23">
    <source>
        <dbReference type="Proteomes" id="UP000015524"/>
    </source>
</evidence>
<comment type="catalytic activity">
    <reaction evidence="16">
        <text>(2E)-tetradecenoyl-CoA + NADPH + H(+) = tetradecanoyl-CoA + NADP(+)</text>
        <dbReference type="Rhea" id="RHEA:44968"/>
        <dbReference type="ChEBI" id="CHEBI:15378"/>
        <dbReference type="ChEBI" id="CHEBI:57385"/>
        <dbReference type="ChEBI" id="CHEBI:57783"/>
        <dbReference type="ChEBI" id="CHEBI:58349"/>
        <dbReference type="ChEBI" id="CHEBI:61405"/>
    </reaction>
    <physiologicalReaction direction="left-to-right" evidence="16">
        <dbReference type="Rhea" id="RHEA:44969"/>
    </physiologicalReaction>
</comment>
<name>T0HIT5_9SPHN</name>
<evidence type="ECO:0000256" key="5">
    <source>
        <dbReference type="ARBA" id="ARBA00022832"/>
    </source>
</evidence>
<comment type="catalytic activity">
    <reaction evidence="19">
        <text>(2E)-decenoyl-CoA + NADPH + H(+) = decanoyl-CoA + NADP(+)</text>
        <dbReference type="Rhea" id="RHEA:44960"/>
        <dbReference type="ChEBI" id="CHEBI:15378"/>
        <dbReference type="ChEBI" id="CHEBI:57783"/>
        <dbReference type="ChEBI" id="CHEBI:58349"/>
        <dbReference type="ChEBI" id="CHEBI:61406"/>
        <dbReference type="ChEBI" id="CHEBI:61430"/>
    </reaction>
    <physiologicalReaction direction="left-to-right" evidence="19">
        <dbReference type="Rhea" id="RHEA:44961"/>
    </physiologicalReaction>
</comment>
<dbReference type="InterPro" id="IPR002347">
    <property type="entry name" value="SDR_fam"/>
</dbReference>
<dbReference type="PRINTS" id="PR00081">
    <property type="entry name" value="GDHRDH"/>
</dbReference>
<dbReference type="GO" id="GO:0019166">
    <property type="term" value="F:trans-2-enoyl-CoA reductase (NADPH) activity"/>
    <property type="evidence" value="ECO:0007669"/>
    <property type="project" value="UniProtKB-EC"/>
</dbReference>
<protein>
    <recommendedName>
        <fullName evidence="14">Peroxisomal trans-2-enoyl-CoA reductase</fullName>
        <ecNumber evidence="13">1.3.1.38</ecNumber>
    </recommendedName>
</protein>
<evidence type="ECO:0000256" key="6">
    <source>
        <dbReference type="ARBA" id="ARBA00022857"/>
    </source>
</evidence>
<dbReference type="Gene3D" id="3.40.50.720">
    <property type="entry name" value="NAD(P)-binding Rossmann-like Domain"/>
    <property type="match status" value="1"/>
</dbReference>
<evidence type="ECO:0000256" key="4">
    <source>
        <dbReference type="ARBA" id="ARBA00022553"/>
    </source>
</evidence>
<dbReference type="EMBL" id="ATIB01000087">
    <property type="protein sequence ID" value="EQA97488.1"/>
    <property type="molecule type" value="Genomic_DNA"/>
</dbReference>
<feature type="region of interest" description="Disordered" evidence="21">
    <location>
        <begin position="200"/>
        <end position="219"/>
    </location>
</feature>
<comment type="catalytic activity">
    <reaction evidence="20">
        <text>(2E)-octenoyl-CoA + NADPH + H(+) = octanoyl-CoA + NADP(+)</text>
        <dbReference type="Rhea" id="RHEA:44952"/>
        <dbReference type="ChEBI" id="CHEBI:15378"/>
        <dbReference type="ChEBI" id="CHEBI:57386"/>
        <dbReference type="ChEBI" id="CHEBI:57783"/>
        <dbReference type="ChEBI" id="CHEBI:58349"/>
        <dbReference type="ChEBI" id="CHEBI:62242"/>
    </reaction>
    <physiologicalReaction direction="left-to-right" evidence="20">
        <dbReference type="Rhea" id="RHEA:44953"/>
    </physiologicalReaction>
</comment>
<keyword evidence="8" id="KW-0443">Lipid metabolism</keyword>
<dbReference type="EC" id="1.3.1.38" evidence="13"/>
<evidence type="ECO:0000256" key="1">
    <source>
        <dbReference type="ARBA" id="ARBA00004275"/>
    </source>
</evidence>
<comment type="catalytic activity">
    <reaction evidence="18">
        <text>a (2E)-enoyl-CoA + NADPH + H(+) = a 2,3-saturated acyl-CoA + NADP(+)</text>
        <dbReference type="Rhea" id="RHEA:33763"/>
        <dbReference type="ChEBI" id="CHEBI:15378"/>
        <dbReference type="ChEBI" id="CHEBI:57783"/>
        <dbReference type="ChEBI" id="CHEBI:58349"/>
        <dbReference type="ChEBI" id="CHEBI:58856"/>
        <dbReference type="ChEBI" id="CHEBI:65111"/>
        <dbReference type="EC" id="1.3.1.38"/>
    </reaction>
    <physiologicalReaction direction="left-to-right" evidence="18">
        <dbReference type="Rhea" id="RHEA:33764"/>
    </physiologicalReaction>
</comment>
<keyword evidence="6" id="KW-0521">NADP</keyword>
<evidence type="ECO:0000256" key="2">
    <source>
        <dbReference type="ARBA" id="ARBA00005189"/>
    </source>
</evidence>
<keyword evidence="4" id="KW-0597">Phosphoprotein</keyword>
<keyword evidence="7" id="KW-0560">Oxidoreductase</keyword>
<comment type="subunit">
    <text evidence="12">Interacts with PEX5, probably required to target it into peroxisomes.</text>
</comment>
<dbReference type="Pfam" id="PF13561">
    <property type="entry name" value="adh_short_C2"/>
    <property type="match status" value="1"/>
</dbReference>
<evidence type="ECO:0000256" key="20">
    <source>
        <dbReference type="ARBA" id="ARBA00049559"/>
    </source>
</evidence>
<organism evidence="22 23">
    <name type="scientific">Sphingobium baderi LL03</name>
    <dbReference type="NCBI Taxonomy" id="1114964"/>
    <lineage>
        <taxon>Bacteria</taxon>
        <taxon>Pseudomonadati</taxon>
        <taxon>Pseudomonadota</taxon>
        <taxon>Alphaproteobacteria</taxon>
        <taxon>Sphingomonadales</taxon>
        <taxon>Sphingomonadaceae</taxon>
        <taxon>Sphingobium</taxon>
    </lineage>
</organism>
<dbReference type="PANTHER" id="PTHR24317">
    <property type="entry name" value="PEROXISOMAL TRANS-2-ENOYL-COA REDUCTASE"/>
    <property type="match status" value="1"/>
</dbReference>
<keyword evidence="9" id="KW-0576">Peroxisome</keyword>
<keyword evidence="10" id="KW-0275">Fatty acid biosynthesis</keyword>
<evidence type="ECO:0000256" key="17">
    <source>
        <dbReference type="ARBA" id="ARBA00049108"/>
    </source>
</evidence>
<gene>
    <name evidence="22" type="ORF">L485_21740</name>
</gene>
<comment type="caution">
    <text evidence="22">The sequence shown here is derived from an EMBL/GenBank/DDBJ whole genome shotgun (WGS) entry which is preliminary data.</text>
</comment>
<keyword evidence="3" id="KW-0444">Lipid biosynthesis</keyword>
<comment type="catalytic activity">
    <reaction evidence="15">
        <text>(2E)-dodecenoyl-CoA + NADPH + H(+) = dodecanoyl-CoA + NADP(+)</text>
        <dbReference type="Rhea" id="RHEA:44964"/>
        <dbReference type="ChEBI" id="CHEBI:15378"/>
        <dbReference type="ChEBI" id="CHEBI:57330"/>
        <dbReference type="ChEBI" id="CHEBI:57375"/>
        <dbReference type="ChEBI" id="CHEBI:57783"/>
        <dbReference type="ChEBI" id="CHEBI:58349"/>
    </reaction>
    <physiologicalReaction direction="left-to-right" evidence="15">
        <dbReference type="Rhea" id="RHEA:44965"/>
    </physiologicalReaction>
</comment>
<evidence type="ECO:0000313" key="22">
    <source>
        <dbReference type="EMBL" id="EQA97488.1"/>
    </source>
</evidence>
<dbReference type="PATRIC" id="fig|1114964.3.peg.4257"/>
<keyword evidence="23" id="KW-1185">Reference proteome</keyword>
<comment type="subcellular location">
    <subcellularLocation>
        <location evidence="1">Peroxisome</location>
    </subcellularLocation>
</comment>
<comment type="pathway">
    <text evidence="2">Lipid metabolism.</text>
</comment>
<evidence type="ECO:0000256" key="3">
    <source>
        <dbReference type="ARBA" id="ARBA00022516"/>
    </source>
</evidence>
<dbReference type="GO" id="GO:0006633">
    <property type="term" value="P:fatty acid biosynthetic process"/>
    <property type="evidence" value="ECO:0007669"/>
    <property type="project" value="UniProtKB-KW"/>
</dbReference>
<dbReference type="InterPro" id="IPR036291">
    <property type="entry name" value="NAD(P)-bd_dom_sf"/>
</dbReference>
<evidence type="ECO:0000256" key="21">
    <source>
        <dbReference type="SAM" id="MobiDB-lite"/>
    </source>
</evidence>
<evidence type="ECO:0000256" key="8">
    <source>
        <dbReference type="ARBA" id="ARBA00023098"/>
    </source>
</evidence>
<accession>T0HIT5</accession>
<evidence type="ECO:0000256" key="12">
    <source>
        <dbReference type="ARBA" id="ARBA00038622"/>
    </source>
</evidence>
<evidence type="ECO:0000256" key="7">
    <source>
        <dbReference type="ARBA" id="ARBA00023002"/>
    </source>
</evidence>
<evidence type="ECO:0000256" key="19">
    <source>
        <dbReference type="ARBA" id="ARBA00049386"/>
    </source>
</evidence>
<evidence type="ECO:0000256" key="14">
    <source>
        <dbReference type="ARBA" id="ARBA00041063"/>
    </source>
</evidence>
<evidence type="ECO:0000256" key="18">
    <source>
        <dbReference type="ARBA" id="ARBA00049251"/>
    </source>
</evidence>
<evidence type="ECO:0000256" key="13">
    <source>
        <dbReference type="ARBA" id="ARBA00038849"/>
    </source>
</evidence>
<dbReference type="SUPFAM" id="SSF51735">
    <property type="entry name" value="NAD(P)-binding Rossmann-fold domains"/>
    <property type="match status" value="1"/>
</dbReference>
<dbReference type="AlphaFoldDB" id="T0HIT5"/>
<evidence type="ECO:0000256" key="16">
    <source>
        <dbReference type="ARBA" id="ARBA00048686"/>
    </source>
</evidence>
<comment type="catalytic activity">
    <reaction evidence="17">
        <text>(2E)-hexenoyl-CoA + NADPH + H(+) = hexanoyl-CoA + NADP(+)</text>
        <dbReference type="Rhea" id="RHEA:44956"/>
        <dbReference type="ChEBI" id="CHEBI:15378"/>
        <dbReference type="ChEBI" id="CHEBI:57783"/>
        <dbReference type="ChEBI" id="CHEBI:58349"/>
        <dbReference type="ChEBI" id="CHEBI:62077"/>
        <dbReference type="ChEBI" id="CHEBI:62620"/>
    </reaction>
    <physiologicalReaction direction="left-to-right" evidence="17">
        <dbReference type="Rhea" id="RHEA:44957"/>
    </physiologicalReaction>
</comment>
<evidence type="ECO:0000256" key="11">
    <source>
        <dbReference type="ARBA" id="ARBA00037124"/>
    </source>
</evidence>
<evidence type="ECO:0000256" key="15">
    <source>
        <dbReference type="ARBA" id="ARBA00047570"/>
    </source>
</evidence>
<comment type="function">
    <text evidence="11">Participates in chain elongation of fatty acids. Catalyzes the reduction of trans-2-enoyl-CoAs of varying chain lengths from 6:1 to 16:1, having maximum activity with 10:1 CoA. Has no 2,4-dienoyl-CoA reductase activity.</text>
</comment>
<keyword evidence="5" id="KW-0276">Fatty acid metabolism</keyword>
<reference evidence="22 23" key="1">
    <citation type="journal article" date="2013" name="Genome Announc.">
        <title>Draft Genome Sequence of a Hexachlorocyclohexane-Degrading Bacterium, Sphingobium baderi Strain LL03T.</title>
        <authorList>
            <person name="Kaur J."/>
            <person name="Verma H."/>
            <person name="Tripathi C."/>
            <person name="Khurana J.P."/>
            <person name="Lal R."/>
        </authorList>
    </citation>
    <scope>NUCLEOTIDE SEQUENCE [LARGE SCALE GENOMIC DNA]</scope>
    <source>
        <strain evidence="22 23">LL03</strain>
    </source>
</reference>
<proteinExistence type="predicted"/>